<dbReference type="GO" id="GO:0005886">
    <property type="term" value="C:plasma membrane"/>
    <property type="evidence" value="ECO:0007669"/>
    <property type="project" value="UniProtKB-SubCell"/>
</dbReference>
<feature type="transmembrane region" description="Helical" evidence="10">
    <location>
        <begin position="152"/>
        <end position="173"/>
    </location>
</feature>
<dbReference type="InterPro" id="IPR011527">
    <property type="entry name" value="ABC1_TM_dom"/>
</dbReference>
<feature type="transmembrane region" description="Helical" evidence="10">
    <location>
        <begin position="179"/>
        <end position="196"/>
    </location>
</feature>
<feature type="domain" description="ABC transporter" evidence="11">
    <location>
        <begin position="359"/>
        <end position="595"/>
    </location>
</feature>
<dbReference type="PANTHER" id="PTHR24221">
    <property type="entry name" value="ATP-BINDING CASSETTE SUB-FAMILY B"/>
    <property type="match status" value="1"/>
</dbReference>
<name>A0A3N4ABA2_9MICC</name>
<dbReference type="GO" id="GO:0140359">
    <property type="term" value="F:ABC-type transporter activity"/>
    <property type="evidence" value="ECO:0007669"/>
    <property type="project" value="InterPro"/>
</dbReference>
<feature type="transmembrane region" description="Helical" evidence="10">
    <location>
        <begin position="264"/>
        <end position="281"/>
    </location>
</feature>
<protein>
    <submittedName>
        <fullName evidence="13">ATP-binding cassette domain-containing protein</fullName>
    </submittedName>
</protein>
<keyword evidence="14" id="KW-1185">Reference proteome</keyword>
<evidence type="ECO:0000259" key="11">
    <source>
        <dbReference type="PROSITE" id="PS50893"/>
    </source>
</evidence>
<feature type="transmembrane region" description="Helical" evidence="10">
    <location>
        <begin position="65"/>
        <end position="87"/>
    </location>
</feature>
<dbReference type="GO" id="GO:0005524">
    <property type="term" value="F:ATP binding"/>
    <property type="evidence" value="ECO:0007669"/>
    <property type="project" value="UniProtKB-KW"/>
</dbReference>
<evidence type="ECO:0000256" key="8">
    <source>
        <dbReference type="ARBA" id="ARBA00023136"/>
    </source>
</evidence>
<dbReference type="GO" id="GO:0016887">
    <property type="term" value="F:ATP hydrolysis activity"/>
    <property type="evidence" value="ECO:0007669"/>
    <property type="project" value="InterPro"/>
</dbReference>
<evidence type="ECO:0000256" key="7">
    <source>
        <dbReference type="ARBA" id="ARBA00022989"/>
    </source>
</evidence>
<evidence type="ECO:0000313" key="13">
    <source>
        <dbReference type="EMBL" id="ROZ63025.1"/>
    </source>
</evidence>
<evidence type="ECO:0000256" key="10">
    <source>
        <dbReference type="SAM" id="Phobius"/>
    </source>
</evidence>
<dbReference type="SUPFAM" id="SSF90123">
    <property type="entry name" value="ABC transporter transmembrane region"/>
    <property type="match status" value="1"/>
</dbReference>
<dbReference type="InterPro" id="IPR036640">
    <property type="entry name" value="ABC1_TM_sf"/>
</dbReference>
<accession>A0A3N4ABA2</accession>
<dbReference type="OrthoDB" id="9806127at2"/>
<dbReference type="SUPFAM" id="SSF52540">
    <property type="entry name" value="P-loop containing nucleoside triphosphate hydrolases"/>
    <property type="match status" value="1"/>
</dbReference>
<dbReference type="InterPro" id="IPR003439">
    <property type="entry name" value="ABC_transporter-like_ATP-bd"/>
</dbReference>
<evidence type="ECO:0000313" key="14">
    <source>
        <dbReference type="Proteomes" id="UP000270616"/>
    </source>
</evidence>
<dbReference type="InterPro" id="IPR003593">
    <property type="entry name" value="AAA+_ATPase"/>
</dbReference>
<dbReference type="PANTHER" id="PTHR24221:SF654">
    <property type="entry name" value="ATP-BINDING CASSETTE SUB-FAMILY B MEMBER 6"/>
    <property type="match status" value="1"/>
</dbReference>
<dbReference type="SMART" id="SM00382">
    <property type="entry name" value="AAA"/>
    <property type="match status" value="1"/>
</dbReference>
<comment type="similarity">
    <text evidence="9">Belongs to the ABC transporter superfamily. Lipid exporter (TC 3.A.1.106) family.</text>
</comment>
<dbReference type="Proteomes" id="UP000270616">
    <property type="component" value="Unassembled WGS sequence"/>
</dbReference>
<keyword evidence="8 10" id="KW-0472">Membrane</keyword>
<feature type="domain" description="ABC transmembrane type-1" evidence="12">
    <location>
        <begin position="22"/>
        <end position="320"/>
    </location>
</feature>
<evidence type="ECO:0000256" key="3">
    <source>
        <dbReference type="ARBA" id="ARBA00022475"/>
    </source>
</evidence>
<dbReference type="GO" id="GO:0034040">
    <property type="term" value="F:ATPase-coupled lipid transmembrane transporter activity"/>
    <property type="evidence" value="ECO:0007669"/>
    <property type="project" value="TreeGrafter"/>
</dbReference>
<dbReference type="PROSITE" id="PS00211">
    <property type="entry name" value="ABC_TRANSPORTER_1"/>
    <property type="match status" value="1"/>
</dbReference>
<dbReference type="EMBL" id="RKMF01000009">
    <property type="protein sequence ID" value="ROZ63025.1"/>
    <property type="molecule type" value="Genomic_DNA"/>
</dbReference>
<dbReference type="Gene3D" id="1.20.1560.10">
    <property type="entry name" value="ABC transporter type 1, transmembrane domain"/>
    <property type="match status" value="1"/>
</dbReference>
<dbReference type="InterPro" id="IPR027417">
    <property type="entry name" value="P-loop_NTPase"/>
</dbReference>
<proteinExistence type="inferred from homology"/>
<evidence type="ECO:0000256" key="4">
    <source>
        <dbReference type="ARBA" id="ARBA00022692"/>
    </source>
</evidence>
<keyword evidence="3" id="KW-1003">Cell membrane</keyword>
<reference evidence="13 14" key="1">
    <citation type="submission" date="2018-10" db="EMBL/GenBank/DDBJ databases">
        <title>Kocuria sp. M5W7-7, whole genome shotgun sequence.</title>
        <authorList>
            <person name="Tuo L."/>
        </authorList>
    </citation>
    <scope>NUCLEOTIDE SEQUENCE [LARGE SCALE GENOMIC DNA]</scope>
    <source>
        <strain evidence="13 14">M5W7-7</strain>
    </source>
</reference>
<keyword evidence="5" id="KW-0547">Nucleotide-binding</keyword>
<dbReference type="RefSeq" id="WP_123825244.1">
    <property type="nucleotide sequence ID" value="NZ_RKMF01000009.1"/>
</dbReference>
<comment type="subcellular location">
    <subcellularLocation>
        <location evidence="1">Cell membrane</location>
        <topology evidence="1">Multi-pass membrane protein</topology>
    </subcellularLocation>
</comment>
<keyword evidence="6 13" id="KW-0067">ATP-binding</keyword>
<dbReference type="Gene3D" id="3.40.50.300">
    <property type="entry name" value="P-loop containing nucleotide triphosphate hydrolases"/>
    <property type="match status" value="1"/>
</dbReference>
<keyword evidence="7 10" id="KW-1133">Transmembrane helix</keyword>
<organism evidence="13 14">
    <name type="scientific">Kocuria soli</name>
    <dbReference type="NCBI Taxonomy" id="2485125"/>
    <lineage>
        <taxon>Bacteria</taxon>
        <taxon>Bacillati</taxon>
        <taxon>Actinomycetota</taxon>
        <taxon>Actinomycetes</taxon>
        <taxon>Micrococcales</taxon>
        <taxon>Micrococcaceae</taxon>
        <taxon>Kocuria</taxon>
    </lineage>
</organism>
<comment type="caution">
    <text evidence="13">The sequence shown here is derived from an EMBL/GenBank/DDBJ whole genome shotgun (WGS) entry which is preliminary data.</text>
</comment>
<dbReference type="InterPro" id="IPR039421">
    <property type="entry name" value="Type_1_exporter"/>
</dbReference>
<dbReference type="PROSITE" id="PS50893">
    <property type="entry name" value="ABC_TRANSPORTER_2"/>
    <property type="match status" value="1"/>
</dbReference>
<evidence type="ECO:0000256" key="1">
    <source>
        <dbReference type="ARBA" id="ARBA00004651"/>
    </source>
</evidence>
<feature type="transmembrane region" description="Helical" evidence="10">
    <location>
        <begin position="20"/>
        <end position="45"/>
    </location>
</feature>
<sequence>MIRRLLRVHDQLLPSEGKAWLVWAVLGSLVVALLDMVGIAAMMPLMLVATRAPGHESVLDRLAPFGVHGVGAGIVVLAAAVGGVFLLKTVAAIMFRWWLLGRTSRLEGLAAANMLERYAEAPYVVHRTRSNAQMNRQLDFSMSQVFGGLLNGYLMITVDALTLILATVVLAWISPVGTVAAVVVLGGVLAVIQLVLRSHQRRIGRELSDVAAEQWNARIPVVEGFRDVRLTTSVPFFTQQFRETRARQARAVRKLSILSEAPRYLLEVAMVVGIGAIAAAIQLMGDTGQMIAILGVFTAAAGRMLPTLNRLGANLGEARAATVGLEETESTLAALPAAVTTHHSPQDDGSGPAPLQGDIELQGVGFRFPDSRDWTLRGVNLRIPEGSTVALVGSSGAGKSTVLDVLLGLFAPTEGRVMCGGQDIAARPADWHRSLGVVSQDVFLINSSLRRNVAFGVPEGEIDDERLARALHSAQLDDLVADLPEGAETVLGERGIRISGGQRQRIGIARALYREPKVLILDEATSALDNLTEKKLSMTLEELAGRLTIVMVAHRLSTVRSADTIVFMDQGEVTDVGTFEEVRRSNEHFAQLVALGRVG</sequence>
<dbReference type="Pfam" id="PF00005">
    <property type="entry name" value="ABC_tran"/>
    <property type="match status" value="1"/>
</dbReference>
<evidence type="ECO:0000256" key="5">
    <source>
        <dbReference type="ARBA" id="ARBA00022741"/>
    </source>
</evidence>
<keyword evidence="4 10" id="KW-0812">Transmembrane</keyword>
<dbReference type="FunFam" id="3.40.50.300:FF:000299">
    <property type="entry name" value="ABC transporter ATP-binding protein/permease"/>
    <property type="match status" value="1"/>
</dbReference>
<keyword evidence="2" id="KW-0813">Transport</keyword>
<dbReference type="InterPro" id="IPR017871">
    <property type="entry name" value="ABC_transporter-like_CS"/>
</dbReference>
<dbReference type="AlphaFoldDB" id="A0A3N4ABA2"/>
<evidence type="ECO:0000259" key="12">
    <source>
        <dbReference type="PROSITE" id="PS50929"/>
    </source>
</evidence>
<evidence type="ECO:0000256" key="6">
    <source>
        <dbReference type="ARBA" id="ARBA00022840"/>
    </source>
</evidence>
<dbReference type="PROSITE" id="PS50929">
    <property type="entry name" value="ABC_TM1F"/>
    <property type="match status" value="1"/>
</dbReference>
<evidence type="ECO:0000256" key="9">
    <source>
        <dbReference type="ARBA" id="ARBA00061644"/>
    </source>
</evidence>
<evidence type="ECO:0000256" key="2">
    <source>
        <dbReference type="ARBA" id="ARBA00022448"/>
    </source>
</evidence>
<gene>
    <name evidence="13" type="ORF">EDL96_07910</name>
</gene>